<dbReference type="PANTHER" id="PTHR31495:SF1">
    <property type="entry name" value="INACTIVE PEROXYGENASE-LIKE PROTEIN-RELATED"/>
    <property type="match status" value="1"/>
</dbReference>
<dbReference type="PANTHER" id="PTHR31495">
    <property type="entry name" value="PEROXYGENASE 3-RELATED"/>
    <property type="match status" value="1"/>
</dbReference>
<keyword evidence="2" id="KW-0812">Transmembrane</keyword>
<accession>A0A2C9UFE2</accession>
<evidence type="ECO:0000256" key="1">
    <source>
        <dbReference type="ARBA" id="ARBA00006765"/>
    </source>
</evidence>
<dbReference type="EMBL" id="CM004401">
    <property type="protein sequence ID" value="OAY29287.1"/>
    <property type="molecule type" value="Genomic_DNA"/>
</dbReference>
<keyword evidence="2" id="KW-1133">Transmembrane helix</keyword>
<dbReference type="InterPro" id="IPR011992">
    <property type="entry name" value="EF-hand-dom_pair"/>
</dbReference>
<organism evidence="3 4">
    <name type="scientific">Manihot esculenta</name>
    <name type="common">Cassava</name>
    <name type="synonym">Jatropha manihot</name>
    <dbReference type="NCBI Taxonomy" id="3983"/>
    <lineage>
        <taxon>Eukaryota</taxon>
        <taxon>Viridiplantae</taxon>
        <taxon>Streptophyta</taxon>
        <taxon>Embryophyta</taxon>
        <taxon>Tracheophyta</taxon>
        <taxon>Spermatophyta</taxon>
        <taxon>Magnoliopsida</taxon>
        <taxon>eudicotyledons</taxon>
        <taxon>Gunneridae</taxon>
        <taxon>Pentapetalae</taxon>
        <taxon>rosids</taxon>
        <taxon>fabids</taxon>
        <taxon>Malpighiales</taxon>
        <taxon>Euphorbiaceae</taxon>
        <taxon>Crotonoideae</taxon>
        <taxon>Manihoteae</taxon>
        <taxon>Manihot</taxon>
    </lineage>
</organism>
<dbReference type="Gramene" id="Manes.15G133300.1.v8.1">
    <property type="protein sequence ID" value="Manes.15G133300.1.v8.1.CDS"/>
    <property type="gene ID" value="Manes.15G133300.v8.1"/>
</dbReference>
<keyword evidence="2" id="KW-0472">Membrane</keyword>
<name>A0A2C9UFE2_MANES</name>
<dbReference type="AlphaFoldDB" id="A0A2C9UFE2"/>
<evidence type="ECO:0008006" key="5">
    <source>
        <dbReference type="Google" id="ProtNLM"/>
    </source>
</evidence>
<dbReference type="InterPro" id="IPR007736">
    <property type="entry name" value="Caleosin-related"/>
</dbReference>
<feature type="transmembrane region" description="Helical" evidence="2">
    <location>
        <begin position="49"/>
        <end position="70"/>
    </location>
</feature>
<sequence length="212" mass="24189">MVSTNSTTSDLQEKGESIPNDQNVLQKHVLFFDRNQDGIVYPWETFQGLRAIGCGVVFSVASALFINISLSQKTRPGKYPSLLFPIDVQNIHLAKHGSDSGVYDHNGRFLHEKFEAIFRKYAHTHPDALTSGELMAMLRANRELKDYTGWLSSWSEWKTLYVLCKDSDGLLQKETMRALYDGSLFEHLEKQRASAKKKAYCFIHMNKSIISH</sequence>
<dbReference type="GO" id="GO:0005509">
    <property type="term" value="F:calcium ion binding"/>
    <property type="evidence" value="ECO:0000318"/>
    <property type="project" value="GO_Central"/>
</dbReference>
<reference evidence="4" key="1">
    <citation type="journal article" date="2016" name="Nat. Biotechnol.">
        <title>Sequencing wild and cultivated cassava and related species reveals extensive interspecific hybridization and genetic diversity.</title>
        <authorList>
            <person name="Bredeson J.V."/>
            <person name="Lyons J.B."/>
            <person name="Prochnik S.E."/>
            <person name="Wu G.A."/>
            <person name="Ha C.M."/>
            <person name="Edsinger-Gonzales E."/>
            <person name="Grimwood J."/>
            <person name="Schmutz J."/>
            <person name="Rabbi I.Y."/>
            <person name="Egesi C."/>
            <person name="Nauluvula P."/>
            <person name="Lebot V."/>
            <person name="Ndunguru J."/>
            <person name="Mkamilo G."/>
            <person name="Bart R.S."/>
            <person name="Setter T.L."/>
            <person name="Gleadow R.M."/>
            <person name="Kulakow P."/>
            <person name="Ferguson M.E."/>
            <person name="Rounsley S."/>
            <person name="Rokhsar D.S."/>
        </authorList>
    </citation>
    <scope>NUCLEOTIDE SEQUENCE [LARGE SCALE GENOMIC DNA]</scope>
    <source>
        <strain evidence="4">cv. AM560-2</strain>
    </source>
</reference>
<evidence type="ECO:0000313" key="4">
    <source>
        <dbReference type="Proteomes" id="UP000091857"/>
    </source>
</evidence>
<protein>
    <recommendedName>
        <fullName evidence="5">EF-hand domain-containing protein</fullName>
    </recommendedName>
</protein>
<dbReference type="Pfam" id="PF05042">
    <property type="entry name" value="Caleosin"/>
    <property type="match status" value="1"/>
</dbReference>
<evidence type="ECO:0000256" key="2">
    <source>
        <dbReference type="SAM" id="Phobius"/>
    </source>
</evidence>
<dbReference type="Proteomes" id="UP000091857">
    <property type="component" value="Chromosome 15"/>
</dbReference>
<gene>
    <name evidence="3" type="ORF">MANES_15G133300v8</name>
</gene>
<dbReference type="STRING" id="3983.A0A2C9UFE2"/>
<dbReference type="OrthoDB" id="640742at2759"/>
<proteinExistence type="inferred from homology"/>
<comment type="caution">
    <text evidence="3">The sequence shown here is derived from an EMBL/GenBank/DDBJ whole genome shotgun (WGS) entry which is preliminary data.</text>
</comment>
<dbReference type="SUPFAM" id="SSF47473">
    <property type="entry name" value="EF-hand"/>
    <property type="match status" value="1"/>
</dbReference>
<evidence type="ECO:0000313" key="3">
    <source>
        <dbReference type="EMBL" id="OAY29287.1"/>
    </source>
</evidence>
<keyword evidence="4" id="KW-1185">Reference proteome</keyword>
<comment type="similarity">
    <text evidence="1">Belongs to the caleosin family.</text>
</comment>
<dbReference type="GO" id="GO:0004497">
    <property type="term" value="F:monooxygenase activity"/>
    <property type="evidence" value="ECO:0000318"/>
    <property type="project" value="GO_Central"/>
</dbReference>